<keyword evidence="1" id="KW-0812">Transmembrane</keyword>
<name>E4U8A4_OCEP5</name>
<evidence type="ECO:0000256" key="1">
    <source>
        <dbReference type="SAM" id="Phobius"/>
    </source>
</evidence>
<dbReference type="KEGG" id="opr:Ocepr_1127"/>
<dbReference type="eggNOG" id="COG3374">
    <property type="taxonomic scope" value="Bacteria"/>
</dbReference>
<dbReference type="AlphaFoldDB" id="E4U8A4"/>
<feature type="transmembrane region" description="Helical" evidence="1">
    <location>
        <begin position="102"/>
        <end position="121"/>
    </location>
</feature>
<feature type="transmembrane region" description="Helical" evidence="1">
    <location>
        <begin position="69"/>
        <end position="90"/>
    </location>
</feature>
<keyword evidence="1" id="KW-0472">Membrane</keyword>
<dbReference type="InterPro" id="IPR009324">
    <property type="entry name" value="DUF981"/>
</dbReference>
<feature type="transmembrane region" description="Helical" evidence="1">
    <location>
        <begin position="40"/>
        <end position="63"/>
    </location>
</feature>
<keyword evidence="1" id="KW-1133">Transmembrane helix</keyword>
<evidence type="ECO:0000313" key="3">
    <source>
        <dbReference type="Proteomes" id="UP000008722"/>
    </source>
</evidence>
<feature type="transmembrane region" description="Helical" evidence="1">
    <location>
        <begin position="127"/>
        <end position="146"/>
    </location>
</feature>
<evidence type="ECO:0000313" key="2">
    <source>
        <dbReference type="EMBL" id="ADR36584.1"/>
    </source>
</evidence>
<evidence type="ECO:0008006" key="4">
    <source>
        <dbReference type="Google" id="ProtNLM"/>
    </source>
</evidence>
<feature type="transmembrane region" description="Helical" evidence="1">
    <location>
        <begin position="6"/>
        <end position="28"/>
    </location>
</feature>
<reference evidence="3" key="1">
    <citation type="submission" date="2010-11" db="EMBL/GenBank/DDBJ databases">
        <title>The complete sequence of chromosome of Oceanithermus profundus DSM 14977.</title>
        <authorList>
            <consortium name="US DOE Joint Genome Institute (JGI-PGF)"/>
            <person name="Lucas S."/>
            <person name="Copeland A."/>
            <person name="Lapidus A."/>
            <person name="Bruce D."/>
            <person name="Goodwin L."/>
            <person name="Pitluck S."/>
            <person name="Kyrpides N."/>
            <person name="Mavromatis K."/>
            <person name="Pagani I."/>
            <person name="Ivanova N."/>
            <person name="Zhang X."/>
            <person name="Brettin T."/>
            <person name="Detter J.C."/>
            <person name="Tapia R."/>
            <person name="Han C."/>
            <person name="Land M."/>
            <person name="Hauser L."/>
            <person name="Markowitz V."/>
            <person name="Cheng J.-F."/>
            <person name="Hugenholtz P."/>
            <person name="Woyke T."/>
            <person name="Wu D."/>
            <person name="Tindall B."/>
            <person name="Faehnrich R."/>
            <person name="Brambilla E."/>
            <person name="Klenk H.-P."/>
            <person name="Eisen J.A."/>
        </authorList>
    </citation>
    <scope>NUCLEOTIDE SEQUENCE [LARGE SCALE GENOMIC DNA]</scope>
    <source>
        <strain evidence="3">DSM 14977 / NBRC 100410 / VKM B-2274 / 506</strain>
    </source>
</reference>
<dbReference type="Pfam" id="PF06168">
    <property type="entry name" value="DUF981"/>
    <property type="match status" value="1"/>
</dbReference>
<organism evidence="2 3">
    <name type="scientific">Oceanithermus profundus (strain DSM 14977 / NBRC 100410 / VKM B-2274 / 506)</name>
    <dbReference type="NCBI Taxonomy" id="670487"/>
    <lineage>
        <taxon>Bacteria</taxon>
        <taxon>Thermotogati</taxon>
        <taxon>Deinococcota</taxon>
        <taxon>Deinococci</taxon>
        <taxon>Thermales</taxon>
        <taxon>Thermaceae</taxon>
        <taxon>Oceanithermus</taxon>
    </lineage>
</organism>
<feature type="transmembrane region" description="Helical" evidence="1">
    <location>
        <begin position="153"/>
        <end position="174"/>
    </location>
</feature>
<dbReference type="RefSeq" id="WP_013457754.1">
    <property type="nucleotide sequence ID" value="NC_014761.1"/>
</dbReference>
<dbReference type="EMBL" id="CP002361">
    <property type="protein sequence ID" value="ADR36584.1"/>
    <property type="molecule type" value="Genomic_DNA"/>
</dbReference>
<dbReference type="HOGENOM" id="CLU_113596_0_0_0"/>
<dbReference type="OrthoDB" id="1420765at2"/>
<accession>E4U8A4</accession>
<reference evidence="2 3" key="2">
    <citation type="journal article" date="2011" name="Stand. Genomic Sci.">
        <title>Complete genome sequence of Oceanithermus profundus type strain (506).</title>
        <authorList>
            <person name="Pati A."/>
            <person name="Zhang X."/>
            <person name="Lapidus A."/>
            <person name="Nolan M."/>
            <person name="Lucas S."/>
            <person name="Del Rio T.G."/>
            <person name="Tice H."/>
            <person name="Cheng J.F."/>
            <person name="Tapia R."/>
            <person name="Han C."/>
            <person name="Goodwin L."/>
            <person name="Pitluck S."/>
            <person name="Liolios K."/>
            <person name="Pagani I."/>
            <person name="Ivanova N."/>
            <person name="Mavromatis K."/>
            <person name="Chen A."/>
            <person name="Palaniappan K."/>
            <person name="Hauser L."/>
            <person name="Jeffries C.D."/>
            <person name="Brambilla E.M."/>
            <person name="Rohl A."/>
            <person name="Mwirichia R."/>
            <person name="Rohde M."/>
            <person name="Tindall B.J."/>
            <person name="Sikorski J."/>
            <person name="Wirth R."/>
            <person name="Goker M."/>
            <person name="Woyke T."/>
            <person name="Detter J.C."/>
            <person name="Bristow J."/>
            <person name="Eisen J.A."/>
            <person name="Markowitz V."/>
            <person name="Hugenholtz P."/>
            <person name="Kyrpides N.C."/>
            <person name="Klenk H.P."/>
            <person name="Land M."/>
        </authorList>
    </citation>
    <scope>NUCLEOTIDE SEQUENCE [LARGE SCALE GENOMIC DNA]</scope>
    <source>
        <strain evidence="3">DSM 14977 / NBRC 100410 / VKM B-2274 / 506</strain>
    </source>
</reference>
<gene>
    <name evidence="2" type="ordered locus">Ocepr_1127</name>
</gene>
<keyword evidence="3" id="KW-1185">Reference proteome</keyword>
<proteinExistence type="predicted"/>
<protein>
    <recommendedName>
        <fullName evidence="4">DUF981 family protein</fullName>
    </recommendedName>
</protein>
<dbReference type="Proteomes" id="UP000008722">
    <property type="component" value="Chromosome"/>
</dbReference>
<sequence length="192" mass="20798" precursor="true">MFIDYLTVMMVAVVMGAVFTAVYGYLYLDRASPDERRPWAYAFWASGLLLAVPGLHVTLTWPLPGAYNIVMGEPALFFGVVLLLTGFAIWHGQDLAPLTWTALFGGFALLALSVAILQHGLSRAPLMWALGYGALGLAAVLTPLAYRSPGWRLLVVVLLLVGAAVFALGGYGAYIDHTAKDAFGKWVPWPLR</sequence>
<dbReference type="STRING" id="670487.Ocepr_1127"/>